<sequence>NGVDGRVGSRRLQVMTVEEVRSEQTSSMIELSRRNDTLYPCSNSEIRYGYYDRHDRQRDTHDMMAIN</sequence>
<reference evidence="1 2" key="1">
    <citation type="journal article" date="2013" name="PLoS Genet.">
        <title>Comparative genome structure, secondary metabolite, and effector coding capacity across Cochliobolus pathogens.</title>
        <authorList>
            <person name="Condon B.J."/>
            <person name="Leng Y."/>
            <person name="Wu D."/>
            <person name="Bushley K.E."/>
            <person name="Ohm R.A."/>
            <person name="Otillar R."/>
            <person name="Martin J."/>
            <person name="Schackwitz W."/>
            <person name="Grimwood J."/>
            <person name="MohdZainudin N."/>
            <person name="Xue C."/>
            <person name="Wang R."/>
            <person name="Manning V.A."/>
            <person name="Dhillon B."/>
            <person name="Tu Z.J."/>
            <person name="Steffenson B.J."/>
            <person name="Salamov A."/>
            <person name="Sun H."/>
            <person name="Lowry S."/>
            <person name="LaButti K."/>
            <person name="Han J."/>
            <person name="Copeland A."/>
            <person name="Lindquist E."/>
            <person name="Barry K."/>
            <person name="Schmutz J."/>
            <person name="Baker S.E."/>
            <person name="Ciuffetti L.M."/>
            <person name="Grigoriev I.V."/>
            <person name="Zhong S."/>
            <person name="Turgeon B.G."/>
        </authorList>
    </citation>
    <scope>NUCLEOTIDE SEQUENCE [LARGE SCALE GENOMIC DNA]</scope>
    <source>
        <strain evidence="1 2">26-R-13</strain>
    </source>
</reference>
<evidence type="ECO:0000313" key="2">
    <source>
        <dbReference type="Proteomes" id="UP000053841"/>
    </source>
</evidence>
<accession>W6YGC5</accession>
<dbReference type="OrthoDB" id="3688428at2759"/>
<feature type="non-terminal residue" evidence="1">
    <location>
        <position position="1"/>
    </location>
</feature>
<name>W6YGC5_COCC2</name>
<evidence type="ECO:0000313" key="1">
    <source>
        <dbReference type="EMBL" id="EUC34559.1"/>
    </source>
</evidence>
<protein>
    <submittedName>
        <fullName evidence="1">Uncharacterized protein</fullName>
    </submittedName>
</protein>
<dbReference type="GeneID" id="19153528"/>
<dbReference type="EMBL" id="KI964589">
    <property type="protein sequence ID" value="EUC34559.1"/>
    <property type="molecule type" value="Genomic_DNA"/>
</dbReference>
<dbReference type="Proteomes" id="UP000053841">
    <property type="component" value="Unassembled WGS sequence"/>
</dbReference>
<organism evidence="1 2">
    <name type="scientific">Cochliobolus carbonum (strain 26-R-13)</name>
    <name type="common">Maize leaf spot fungus</name>
    <name type="synonym">Bipolaris zeicola</name>
    <dbReference type="NCBI Taxonomy" id="930089"/>
    <lineage>
        <taxon>Eukaryota</taxon>
        <taxon>Fungi</taxon>
        <taxon>Dikarya</taxon>
        <taxon>Ascomycota</taxon>
        <taxon>Pezizomycotina</taxon>
        <taxon>Dothideomycetes</taxon>
        <taxon>Pleosporomycetidae</taxon>
        <taxon>Pleosporales</taxon>
        <taxon>Pleosporineae</taxon>
        <taxon>Pleosporaceae</taxon>
        <taxon>Bipolaris</taxon>
    </lineage>
</organism>
<dbReference type="AlphaFoldDB" id="W6YGC5"/>
<proteinExistence type="predicted"/>
<dbReference type="KEGG" id="bze:COCCADRAFT_93224"/>
<dbReference type="HOGENOM" id="CLU_2819376_0_0_1"/>
<dbReference type="RefSeq" id="XP_007711143.1">
    <property type="nucleotide sequence ID" value="XM_007712953.1"/>
</dbReference>
<keyword evidence="2" id="KW-1185">Reference proteome</keyword>
<gene>
    <name evidence="1" type="ORF">COCCADRAFT_93224</name>
</gene>